<reference evidence="1" key="1">
    <citation type="submission" date="2013-05" db="EMBL/GenBank/DDBJ databases">
        <authorList>
            <person name="Yim A.K.Y."/>
            <person name="Chan T.F."/>
            <person name="Ji K.M."/>
            <person name="Liu X.Y."/>
            <person name="Zhou J.W."/>
            <person name="Li R.Q."/>
            <person name="Yang K.Y."/>
            <person name="Li J."/>
            <person name="Li M."/>
            <person name="Law P.T.W."/>
            <person name="Wu Y.L."/>
            <person name="Cai Z.L."/>
            <person name="Qin H."/>
            <person name="Bao Y."/>
            <person name="Leung R.K.K."/>
            <person name="Ng P.K.S."/>
            <person name="Zou J."/>
            <person name="Zhong X.J."/>
            <person name="Ran P.X."/>
            <person name="Zhong N.S."/>
            <person name="Liu Z.G."/>
            <person name="Tsui S.K.W."/>
        </authorList>
    </citation>
    <scope>NUCLEOTIDE SEQUENCE</scope>
    <source>
        <strain evidence="1">Derf</strain>
        <tissue evidence="1">Whole organism</tissue>
    </source>
</reference>
<comment type="caution">
    <text evidence="1">The sequence shown here is derived from an EMBL/GenBank/DDBJ whole genome shotgun (WGS) entry which is preliminary data.</text>
</comment>
<evidence type="ECO:0000313" key="1">
    <source>
        <dbReference type="EMBL" id="KAH9522361.1"/>
    </source>
</evidence>
<name>A0A922I596_DERFA</name>
<reference evidence="1" key="2">
    <citation type="journal article" date="2022" name="Res Sq">
        <title>Comparative Genomics Reveals Insights into the Divergent Evolution of Astigmatic Mites and Household Pest Adaptations.</title>
        <authorList>
            <person name="Xiong Q."/>
            <person name="Wan A.T.-Y."/>
            <person name="Liu X.-Y."/>
            <person name="Fung C.S.-H."/>
            <person name="Xiao X."/>
            <person name="Malainual N."/>
            <person name="Hou J."/>
            <person name="Wang L."/>
            <person name="Wang M."/>
            <person name="Yang K."/>
            <person name="Cui Y."/>
            <person name="Leung E."/>
            <person name="Nong W."/>
            <person name="Shin S.-K."/>
            <person name="Au S."/>
            <person name="Jeong K.Y."/>
            <person name="Chew F.T."/>
            <person name="Hui J."/>
            <person name="Leung T.F."/>
            <person name="Tungtrongchitr A."/>
            <person name="Zhong N."/>
            <person name="Liu Z."/>
            <person name="Tsui S."/>
        </authorList>
    </citation>
    <scope>NUCLEOTIDE SEQUENCE</scope>
    <source>
        <strain evidence="1">Derf</strain>
        <tissue evidence="1">Whole organism</tissue>
    </source>
</reference>
<accession>A0A922I596</accession>
<keyword evidence="2" id="KW-1185">Reference proteome</keyword>
<evidence type="ECO:0000313" key="2">
    <source>
        <dbReference type="Proteomes" id="UP000790347"/>
    </source>
</evidence>
<gene>
    <name evidence="1" type="ORF">DERF_005940</name>
</gene>
<dbReference type="AlphaFoldDB" id="A0A922I596"/>
<protein>
    <submittedName>
        <fullName evidence="1">Uncharacterized protein</fullName>
    </submittedName>
</protein>
<dbReference type="Proteomes" id="UP000790347">
    <property type="component" value="Unassembled WGS sequence"/>
</dbReference>
<dbReference type="EMBL" id="ASGP02000002">
    <property type="protein sequence ID" value="KAH9522361.1"/>
    <property type="molecule type" value="Genomic_DNA"/>
</dbReference>
<sequence>MSSSSSNGRIESKFHDHVIKNERNHITFLSSSASFTIYFGCIKFDYDVGYIRLNHIRFDRHKMMHYPLFNRTQSI</sequence>
<proteinExistence type="predicted"/>
<organism evidence="1 2">
    <name type="scientific">Dermatophagoides farinae</name>
    <name type="common">American house dust mite</name>
    <dbReference type="NCBI Taxonomy" id="6954"/>
    <lineage>
        <taxon>Eukaryota</taxon>
        <taxon>Metazoa</taxon>
        <taxon>Ecdysozoa</taxon>
        <taxon>Arthropoda</taxon>
        <taxon>Chelicerata</taxon>
        <taxon>Arachnida</taxon>
        <taxon>Acari</taxon>
        <taxon>Acariformes</taxon>
        <taxon>Sarcoptiformes</taxon>
        <taxon>Astigmata</taxon>
        <taxon>Psoroptidia</taxon>
        <taxon>Analgoidea</taxon>
        <taxon>Pyroglyphidae</taxon>
        <taxon>Dermatophagoidinae</taxon>
        <taxon>Dermatophagoides</taxon>
    </lineage>
</organism>